<gene>
    <name evidence="1" type="ORF">I7X43_12705</name>
</gene>
<dbReference type="SUPFAM" id="SSF49899">
    <property type="entry name" value="Concanavalin A-like lectins/glucanases"/>
    <property type="match status" value="1"/>
</dbReference>
<dbReference type="EMBL" id="JAEDAL010000006">
    <property type="protein sequence ID" value="MBH9553703.1"/>
    <property type="molecule type" value="Genomic_DNA"/>
</dbReference>
<keyword evidence="1" id="KW-0378">Hydrolase</keyword>
<dbReference type="CDD" id="cd00413">
    <property type="entry name" value="Glyco_hydrolase_16"/>
    <property type="match status" value="1"/>
</dbReference>
<evidence type="ECO:0000313" key="2">
    <source>
        <dbReference type="Proteomes" id="UP000620139"/>
    </source>
</evidence>
<dbReference type="InterPro" id="IPR013320">
    <property type="entry name" value="ConA-like_dom_sf"/>
</dbReference>
<evidence type="ECO:0000313" key="1">
    <source>
        <dbReference type="EMBL" id="MBH9553703.1"/>
    </source>
</evidence>
<keyword evidence="2" id="KW-1185">Reference proteome</keyword>
<proteinExistence type="predicted"/>
<dbReference type="RefSeq" id="WP_198101313.1">
    <property type="nucleotide sequence ID" value="NZ_JAEDAL010000006.1"/>
</dbReference>
<accession>A0A931J1C1</accession>
<dbReference type="GO" id="GO:0016787">
    <property type="term" value="F:hydrolase activity"/>
    <property type="evidence" value="ECO:0007669"/>
    <property type="project" value="UniProtKB-KW"/>
</dbReference>
<reference evidence="1" key="1">
    <citation type="submission" date="2020-12" db="EMBL/GenBank/DDBJ databases">
        <title>The genome sequence of Inhella sp. 4Y17.</title>
        <authorList>
            <person name="Liu Y."/>
        </authorList>
    </citation>
    <scope>NUCLEOTIDE SEQUENCE</scope>
    <source>
        <strain evidence="1">4Y10</strain>
    </source>
</reference>
<organism evidence="1 2">
    <name type="scientific">Inhella gelatinilytica</name>
    <dbReference type="NCBI Taxonomy" id="2795030"/>
    <lineage>
        <taxon>Bacteria</taxon>
        <taxon>Pseudomonadati</taxon>
        <taxon>Pseudomonadota</taxon>
        <taxon>Betaproteobacteria</taxon>
        <taxon>Burkholderiales</taxon>
        <taxon>Sphaerotilaceae</taxon>
        <taxon>Inhella</taxon>
    </lineage>
</organism>
<name>A0A931J1C1_9BURK</name>
<dbReference type="Proteomes" id="UP000620139">
    <property type="component" value="Unassembled WGS sequence"/>
</dbReference>
<dbReference type="AlphaFoldDB" id="A0A931J1C1"/>
<dbReference type="Gene3D" id="2.60.120.200">
    <property type="match status" value="1"/>
</dbReference>
<sequence length="284" mass="31428">MITALALAAAGAFFFDDFSQSRPQELAAQGWLLRTQVGHPGVVGARWDPAALTWVDDPERPGNRWLRLSARTDGTAAGTVQSQICRPQQFLWGTTAARVRFSPRRAGGDPVVQAVFQVSPLRFDYDPLFSELDWEYLPNGGWGSPTTRLFGVAWQTVRLEPWEAHNEQVEHPQELGGQWVQLTVQNTPQGSRWFLNDQALAQHAGRTITRQAMALSLSHWVSPGGLRSGGAVQAEAFDVDWVLHRADAVLQPGEMAAEVEHLRRAGQTRGDTLKATLQAPRCDF</sequence>
<protein>
    <submittedName>
        <fullName evidence="1">Glycoside hydrolase family 16 protein</fullName>
    </submittedName>
</protein>
<comment type="caution">
    <text evidence="1">The sequence shown here is derived from an EMBL/GenBank/DDBJ whole genome shotgun (WGS) entry which is preliminary data.</text>
</comment>